<organism evidence="1 2">
    <name type="scientific">Phytohabitans aurantiacus</name>
    <dbReference type="NCBI Taxonomy" id="3016789"/>
    <lineage>
        <taxon>Bacteria</taxon>
        <taxon>Bacillati</taxon>
        <taxon>Actinomycetota</taxon>
        <taxon>Actinomycetes</taxon>
        <taxon>Micromonosporales</taxon>
        <taxon>Micromonosporaceae</taxon>
    </lineage>
</organism>
<comment type="caution">
    <text evidence="1">The sequence shown here is derived from an EMBL/GenBank/DDBJ whole genome shotgun (WGS) entry which is preliminary data.</text>
</comment>
<dbReference type="PANTHER" id="PTHR43649:SF12">
    <property type="entry name" value="DIACETYLCHITOBIOSE BINDING PROTEIN DASA"/>
    <property type="match status" value="1"/>
</dbReference>
<accession>A0ABQ5R763</accession>
<proteinExistence type="predicted"/>
<protein>
    <submittedName>
        <fullName evidence="1">Sugar ABC transporter substrate-binding protein</fullName>
    </submittedName>
</protein>
<dbReference type="InterPro" id="IPR050490">
    <property type="entry name" value="Bact_solute-bd_prot1"/>
</dbReference>
<evidence type="ECO:0000313" key="1">
    <source>
        <dbReference type="EMBL" id="GLI02017.1"/>
    </source>
</evidence>
<dbReference type="InterPro" id="IPR006311">
    <property type="entry name" value="TAT_signal"/>
</dbReference>
<keyword evidence="2" id="KW-1185">Reference proteome</keyword>
<dbReference type="Proteomes" id="UP001144280">
    <property type="component" value="Unassembled WGS sequence"/>
</dbReference>
<dbReference type="SUPFAM" id="SSF53850">
    <property type="entry name" value="Periplasmic binding protein-like II"/>
    <property type="match status" value="1"/>
</dbReference>
<dbReference type="PANTHER" id="PTHR43649">
    <property type="entry name" value="ARABINOSE-BINDING PROTEIN-RELATED"/>
    <property type="match status" value="1"/>
</dbReference>
<dbReference type="Gene3D" id="3.40.190.10">
    <property type="entry name" value="Periplasmic binding protein-like II"/>
    <property type="match status" value="1"/>
</dbReference>
<dbReference type="InterPro" id="IPR006059">
    <property type="entry name" value="SBP"/>
</dbReference>
<reference evidence="1" key="1">
    <citation type="submission" date="2022-12" db="EMBL/GenBank/DDBJ databases">
        <title>New Phytohabitans aurantiacus sp. RD004123 nov., an actinomycete isolated from soil.</title>
        <authorList>
            <person name="Triningsih D.W."/>
            <person name="Harunari E."/>
            <person name="Igarashi Y."/>
        </authorList>
    </citation>
    <scope>NUCLEOTIDE SEQUENCE</scope>
    <source>
        <strain evidence="1">RD004123</strain>
    </source>
</reference>
<gene>
    <name evidence="1" type="ORF">Pa4123_72940</name>
</gene>
<name>A0ABQ5R763_9ACTN</name>
<dbReference type="RefSeq" id="WP_281903493.1">
    <property type="nucleotide sequence ID" value="NZ_BSDI01000053.1"/>
</dbReference>
<dbReference type="EMBL" id="BSDI01000053">
    <property type="protein sequence ID" value="GLI02017.1"/>
    <property type="molecule type" value="Genomic_DNA"/>
</dbReference>
<dbReference type="Pfam" id="PF01547">
    <property type="entry name" value="SBP_bac_1"/>
    <property type="match status" value="1"/>
</dbReference>
<evidence type="ECO:0000313" key="2">
    <source>
        <dbReference type="Proteomes" id="UP001144280"/>
    </source>
</evidence>
<sequence length="425" mass="45730">MSGSTPGFSRRSFLGTSLLFVGGVALNACTSDPTGSGSGDAKITLNHWYHEYGEQGTREAAMRYAADYTKANPDVAVKVTWVPGDYKTKWQSSVLTPDGPDIYEINEVTPDMVQQQQVTPLDDIIGSAKSELNEHALSALTHSGKTYGVPMIIDVMYLYYRKSLLTAAGIQPPTTLTDLVAASKALTKGKTKGIFVGNDGIAGMRGVIAFSTGQQYLDGRKAVYATPEIADALTVARQMFTNNSMLLNYTTEWYQPDALISGATAISWGGMWALPALQKQLAGDFGLLPWPKHGPNGKPVVILGGWSQVVNGKSKNIEAAKKYVQYLWLQNADVQKDWALSYGFHVPPRASTAASATPLQSGEAKEAVDILNQYGIRNTALWAPSVQKPYDDAVSDIIKKNADATATLTKAQAQSQSALDALPQV</sequence>
<dbReference type="PROSITE" id="PS51318">
    <property type="entry name" value="TAT"/>
    <property type="match status" value="1"/>
</dbReference>